<dbReference type="InterPro" id="IPR012337">
    <property type="entry name" value="RNaseH-like_sf"/>
</dbReference>
<dbReference type="GO" id="GO:0003677">
    <property type="term" value="F:DNA binding"/>
    <property type="evidence" value="ECO:0007669"/>
    <property type="project" value="InterPro"/>
</dbReference>
<dbReference type="NCBIfam" id="NF005907">
    <property type="entry name" value="PRK07883.1-5"/>
    <property type="match status" value="1"/>
</dbReference>
<dbReference type="InterPro" id="IPR001943">
    <property type="entry name" value="UVR_dom"/>
</dbReference>
<protein>
    <submittedName>
        <fullName evidence="3">Unannotated protein</fullName>
    </submittedName>
</protein>
<dbReference type="SMART" id="SM00465">
    <property type="entry name" value="GIYc"/>
    <property type="match status" value="1"/>
</dbReference>
<dbReference type="EMBL" id="CAFBPB010000061">
    <property type="protein sequence ID" value="CAB5003504.1"/>
    <property type="molecule type" value="Genomic_DNA"/>
</dbReference>
<dbReference type="SMART" id="SM00479">
    <property type="entry name" value="EXOIII"/>
    <property type="match status" value="1"/>
</dbReference>
<dbReference type="InterPro" id="IPR035901">
    <property type="entry name" value="GIY-YIG_endonuc_sf"/>
</dbReference>
<dbReference type="PANTHER" id="PTHR30562">
    <property type="entry name" value="UVRC/OXIDOREDUCTASE"/>
    <property type="match status" value="1"/>
</dbReference>
<dbReference type="PANTHER" id="PTHR30562:SF1">
    <property type="entry name" value="UVRABC SYSTEM PROTEIN C"/>
    <property type="match status" value="1"/>
</dbReference>
<dbReference type="InterPro" id="IPR036876">
    <property type="entry name" value="UVR_dom_sf"/>
</dbReference>
<reference evidence="3" key="1">
    <citation type="submission" date="2020-05" db="EMBL/GenBank/DDBJ databases">
        <authorList>
            <person name="Chiriac C."/>
            <person name="Salcher M."/>
            <person name="Ghai R."/>
            <person name="Kavagutti S V."/>
        </authorList>
    </citation>
    <scope>NUCLEOTIDE SEQUENCE</scope>
</reference>
<gene>
    <name evidence="3" type="ORF">UFOPK4049_00598</name>
</gene>
<dbReference type="AlphaFoldDB" id="A0A6J7PNF8"/>
<dbReference type="PROSITE" id="PS50164">
    <property type="entry name" value="GIY_YIG"/>
    <property type="match status" value="1"/>
</dbReference>
<dbReference type="GO" id="GO:0003887">
    <property type="term" value="F:DNA-directed DNA polymerase activity"/>
    <property type="evidence" value="ECO:0007669"/>
    <property type="project" value="InterPro"/>
</dbReference>
<dbReference type="Gene3D" id="3.40.1440.10">
    <property type="entry name" value="GIY-YIG endonuclease"/>
    <property type="match status" value="1"/>
</dbReference>
<dbReference type="GO" id="GO:0009380">
    <property type="term" value="C:excinuclease repair complex"/>
    <property type="evidence" value="ECO:0007669"/>
    <property type="project" value="TreeGrafter"/>
</dbReference>
<dbReference type="InterPro" id="IPR006054">
    <property type="entry name" value="DnaQ"/>
</dbReference>
<accession>A0A6J7PNF8</accession>
<dbReference type="CDD" id="cd06127">
    <property type="entry name" value="DEDDh"/>
    <property type="match status" value="1"/>
</dbReference>
<dbReference type="Pfam" id="PF00929">
    <property type="entry name" value="RNase_T"/>
    <property type="match status" value="1"/>
</dbReference>
<dbReference type="NCBIfam" id="NF005905">
    <property type="entry name" value="PRK07883.1-3"/>
    <property type="match status" value="1"/>
</dbReference>
<dbReference type="InterPro" id="IPR000305">
    <property type="entry name" value="GIY-YIG_endonuc"/>
</dbReference>
<dbReference type="FunFam" id="3.30.420.10:FF:000045">
    <property type="entry name" value="3'-5' exonuclease DinG"/>
    <property type="match status" value="1"/>
</dbReference>
<feature type="domain" description="UVR" evidence="1">
    <location>
        <begin position="415"/>
        <end position="450"/>
    </location>
</feature>
<organism evidence="3">
    <name type="scientific">freshwater metagenome</name>
    <dbReference type="NCBI Taxonomy" id="449393"/>
    <lineage>
        <taxon>unclassified sequences</taxon>
        <taxon>metagenomes</taxon>
        <taxon>ecological metagenomes</taxon>
    </lineage>
</organism>
<name>A0A6J7PNF8_9ZZZZ</name>
<dbReference type="NCBIfam" id="TIGR00573">
    <property type="entry name" value="dnaq"/>
    <property type="match status" value="1"/>
</dbReference>
<dbReference type="Gene3D" id="3.30.420.10">
    <property type="entry name" value="Ribonuclease H-like superfamily/Ribonuclease H"/>
    <property type="match status" value="1"/>
</dbReference>
<dbReference type="SUPFAM" id="SSF82771">
    <property type="entry name" value="GIY-YIG endonuclease"/>
    <property type="match status" value="1"/>
</dbReference>
<feature type="domain" description="GIY-YIG" evidence="2">
    <location>
        <begin position="223"/>
        <end position="301"/>
    </location>
</feature>
<dbReference type="InterPro" id="IPR050066">
    <property type="entry name" value="UvrABC_protein_C"/>
</dbReference>
<dbReference type="Pfam" id="PF01541">
    <property type="entry name" value="GIY-YIG"/>
    <property type="match status" value="1"/>
</dbReference>
<dbReference type="PROSITE" id="PS50151">
    <property type="entry name" value="UVR"/>
    <property type="match status" value="1"/>
</dbReference>
<dbReference type="CDD" id="cd10434">
    <property type="entry name" value="GIY-YIG_UvrC_Cho"/>
    <property type="match status" value="1"/>
</dbReference>
<dbReference type="Pfam" id="PF02151">
    <property type="entry name" value="UVR"/>
    <property type="match status" value="1"/>
</dbReference>
<evidence type="ECO:0000259" key="1">
    <source>
        <dbReference type="PROSITE" id="PS50151"/>
    </source>
</evidence>
<dbReference type="InterPro" id="IPR047296">
    <property type="entry name" value="GIY-YIG_UvrC_Cho"/>
</dbReference>
<sequence length="582" mass="64655">MTQHWQGTFDDLGRSLATTTFVVVDLETTGGSADNCEITEIGAVKVRGGEILGEYKTFVNPGLPIPAFITVLTGITDAMVVDAPRIAELLPGFLEFAGSPTDTVFVAHNAPFDLSFLKAAAKKHGYAWPKYPVVDTVRIARQVMTKEEVPNNKLGSLAAFFGAETTPNHRALDDAKATVDVLHGLFGRLGSFGITTLEELLNFSKQVSPAQHEKRHLAANIPAIAGVYIFRNAKNEALYIGTSKNLRSRVKSYFTAAESRKRIKDMIAMADHIDIIPCATVIEAQVRELRLIEEHQPRFNRRSRTQEKAVWIKLTQEQFPRLSAVRGHKTLLDDAGWAGPFHGNEAAHLAIDAIHELLPLRQCTPRITERSMKTASPCALFDMNRCAAPCIGNQSPSSYQTIISTLQHYLHNDSSPVVDQLTRRMQDLATAERFEDAAQVRNRLSALISGISRGQRIRAFTQIGEIITAHRRDDQWEFLCIRHGRLVGSAHSTPGVDVAQTIESLSLTAERITDDGSILPASTYEEVEKILGYIENQETRIVSITDEWSLPVFSAARSRGDFEKVEDQDVNFWVNRTQRSNN</sequence>
<dbReference type="InterPro" id="IPR036397">
    <property type="entry name" value="RNaseH_sf"/>
</dbReference>
<dbReference type="GO" id="GO:0006289">
    <property type="term" value="P:nucleotide-excision repair"/>
    <property type="evidence" value="ECO:0007669"/>
    <property type="project" value="InterPro"/>
</dbReference>
<dbReference type="SUPFAM" id="SSF53098">
    <property type="entry name" value="Ribonuclease H-like"/>
    <property type="match status" value="1"/>
</dbReference>
<evidence type="ECO:0000313" key="3">
    <source>
        <dbReference type="EMBL" id="CAB5003504.1"/>
    </source>
</evidence>
<proteinExistence type="predicted"/>
<dbReference type="GO" id="GO:0006260">
    <property type="term" value="P:DNA replication"/>
    <property type="evidence" value="ECO:0007669"/>
    <property type="project" value="InterPro"/>
</dbReference>
<evidence type="ECO:0000259" key="2">
    <source>
        <dbReference type="PROSITE" id="PS50164"/>
    </source>
</evidence>
<dbReference type="InterPro" id="IPR013520">
    <property type="entry name" value="Ribonucl_H"/>
</dbReference>
<dbReference type="SUPFAM" id="SSF46600">
    <property type="entry name" value="C-terminal UvrC-binding domain of UvrB"/>
    <property type="match status" value="1"/>
</dbReference>